<evidence type="ECO:0000256" key="2">
    <source>
        <dbReference type="ARBA" id="ARBA00022475"/>
    </source>
</evidence>
<dbReference type="RefSeq" id="WP_284244433.1">
    <property type="nucleotide sequence ID" value="NZ_BSST01000001.1"/>
</dbReference>
<keyword evidence="4 7" id="KW-1133">Transmembrane helix</keyword>
<evidence type="ECO:0000259" key="9">
    <source>
        <dbReference type="Pfam" id="PF12704"/>
    </source>
</evidence>
<evidence type="ECO:0000259" key="8">
    <source>
        <dbReference type="Pfam" id="PF02687"/>
    </source>
</evidence>
<dbReference type="InterPro" id="IPR025857">
    <property type="entry name" value="MacB_PCD"/>
</dbReference>
<evidence type="ECO:0000256" key="1">
    <source>
        <dbReference type="ARBA" id="ARBA00004651"/>
    </source>
</evidence>
<dbReference type="Pfam" id="PF12704">
    <property type="entry name" value="MacB_PCD"/>
    <property type="match status" value="2"/>
</dbReference>
<evidence type="ECO:0000256" key="7">
    <source>
        <dbReference type="SAM" id="Phobius"/>
    </source>
</evidence>
<feature type="transmembrane region" description="Helical" evidence="7">
    <location>
        <begin position="439"/>
        <end position="459"/>
    </location>
</feature>
<evidence type="ECO:0000256" key="3">
    <source>
        <dbReference type="ARBA" id="ARBA00022692"/>
    </source>
</evidence>
<dbReference type="PANTHER" id="PTHR30572:SF4">
    <property type="entry name" value="ABC TRANSPORTER PERMEASE YTRF"/>
    <property type="match status" value="1"/>
</dbReference>
<keyword evidence="3 7" id="KW-0812">Transmembrane</keyword>
<dbReference type="Pfam" id="PF02687">
    <property type="entry name" value="FtsX"/>
    <property type="match status" value="2"/>
</dbReference>
<dbReference type="InterPro" id="IPR003838">
    <property type="entry name" value="ABC3_permease_C"/>
</dbReference>
<evidence type="ECO:0000256" key="6">
    <source>
        <dbReference type="ARBA" id="ARBA00038076"/>
    </source>
</evidence>
<keyword evidence="2" id="KW-1003">Cell membrane</keyword>
<evidence type="ECO:0000313" key="10">
    <source>
        <dbReference type="EMBL" id="GLX78550.1"/>
    </source>
</evidence>
<feature type="transmembrane region" description="Helical" evidence="7">
    <location>
        <begin position="679"/>
        <end position="699"/>
    </location>
</feature>
<comment type="similarity">
    <text evidence="6">Belongs to the ABC-4 integral membrane protein family.</text>
</comment>
<feature type="transmembrane region" description="Helical" evidence="7">
    <location>
        <begin position="21"/>
        <end position="47"/>
    </location>
</feature>
<organism evidence="10 11">
    <name type="scientific">Thalassotalea insulae</name>
    <dbReference type="NCBI Taxonomy" id="2056778"/>
    <lineage>
        <taxon>Bacteria</taxon>
        <taxon>Pseudomonadati</taxon>
        <taxon>Pseudomonadota</taxon>
        <taxon>Gammaproteobacteria</taxon>
        <taxon>Alteromonadales</taxon>
        <taxon>Colwelliaceae</taxon>
        <taxon>Thalassotalea</taxon>
    </lineage>
</organism>
<feature type="transmembrane region" description="Helical" evidence="7">
    <location>
        <begin position="387"/>
        <end position="409"/>
    </location>
</feature>
<feature type="transmembrane region" description="Helical" evidence="7">
    <location>
        <begin position="732"/>
        <end position="753"/>
    </location>
</feature>
<feature type="transmembrane region" description="Helical" evidence="7">
    <location>
        <begin position="765"/>
        <end position="788"/>
    </location>
</feature>
<gene>
    <name evidence="10" type="ORF">tinsulaeT_18900</name>
</gene>
<evidence type="ECO:0008006" key="12">
    <source>
        <dbReference type="Google" id="ProtNLM"/>
    </source>
</evidence>
<keyword evidence="5 7" id="KW-0472">Membrane</keyword>
<name>A0ABQ6GVM9_9GAMM</name>
<feature type="domain" description="ABC3 transporter permease C-terminal" evidence="8">
    <location>
        <begin position="682"/>
        <end position="795"/>
    </location>
</feature>
<dbReference type="EMBL" id="BSST01000001">
    <property type="protein sequence ID" value="GLX78550.1"/>
    <property type="molecule type" value="Genomic_DNA"/>
</dbReference>
<comment type="subcellular location">
    <subcellularLocation>
        <location evidence="1">Cell membrane</location>
        <topology evidence="1">Multi-pass membrane protein</topology>
    </subcellularLocation>
</comment>
<feature type="domain" description="MacB-like periplasmic core" evidence="9">
    <location>
        <begin position="96"/>
        <end position="220"/>
    </location>
</feature>
<protein>
    <recommendedName>
        <fullName evidence="12">FtsX-like permease family protein</fullName>
    </recommendedName>
</protein>
<reference evidence="10 11" key="1">
    <citation type="submission" date="2023-03" db="EMBL/GenBank/DDBJ databases">
        <title>Draft genome sequence of Thalassotalea insulae KCTC 62186T.</title>
        <authorList>
            <person name="Sawabe T."/>
        </authorList>
    </citation>
    <scope>NUCLEOTIDE SEQUENCE [LARGE SCALE GENOMIC DNA]</scope>
    <source>
        <strain evidence="10 11">KCTC 62186</strain>
    </source>
</reference>
<evidence type="ECO:0000256" key="5">
    <source>
        <dbReference type="ARBA" id="ARBA00023136"/>
    </source>
</evidence>
<dbReference type="InterPro" id="IPR050250">
    <property type="entry name" value="Macrolide_Exporter_MacB"/>
</dbReference>
<sequence length="804" mass="90653">MHLFIYQLKQALLSLRLRPNFVFSIVITMGLTLGALLFVATLAYVMLIKPLPYPEQEKLFTLTHQLVDEDNNIDGYAFTYPNLMHLYQHQQVFSEQALLYIDGAVITSLTNNPMMHISYVTPEWFTMLDAPMAVGRRFQQSEKLGSYHPVAIIDYQTWQREFNGDADILNKKIDFGDKSFAIVGVLAQSHHKLSLASPSFKSHIYIPWDFNTVSERNRKKWGNDDSGLMYLAKASQHTMENLSDSQIGMQLTQLINENWQQQVQEIAFFKDWRINIVASPLNEHIIADSKNSLYLLIIGAIGLLLIACANIANLFISRFAERQHQLAICAAIGANRKQLFTTLVAEIGVLMFGALVLAQSIAAIGFTSVSPYLQDYLPRVSELTLNSFSYAFSFSLLWILVLGFSLIAVKMIRYQNLSSSMQSSGKGNSFQVSNTVRKLLVISQITVASCLIFINILLYSNAQQVINQPLGYQPSNSYAVVLSPYANDKARAAQMNELRTKLSESAKIARVSQAMRPSIFATLALTAEKTNQRYTAAAKDIDEHYFPLIEQAIIQGENFTRRQIDEDEKVIIVNESFANKLAPDGNILGLRFASNRQVIGVVKDIYLPGDNIKQERFYYPVNRSRNMLLIRMEPGQTLTRAELLQQLQSVNKQLNIFSFATLNEYNEQLLFRSTVTAQATIILTIITCLLSGIGLYGILKYTSEIRRFEIATRMAVGAKGKDIIRLIFNENLPAIAIGFAISLMILGAIYLNFNQVLTSYSLLEGLISFVGTSILITLLTLYACYLPLRQYIKQPVILNLRHSE</sequence>
<keyword evidence="11" id="KW-1185">Reference proteome</keyword>
<feature type="domain" description="ABC3 transporter permease C-terminal" evidence="8">
    <location>
        <begin position="298"/>
        <end position="416"/>
    </location>
</feature>
<proteinExistence type="inferred from homology"/>
<evidence type="ECO:0000313" key="11">
    <source>
        <dbReference type="Proteomes" id="UP001157186"/>
    </source>
</evidence>
<comment type="caution">
    <text evidence="10">The sequence shown here is derived from an EMBL/GenBank/DDBJ whole genome shotgun (WGS) entry which is preliminary data.</text>
</comment>
<dbReference type="PANTHER" id="PTHR30572">
    <property type="entry name" value="MEMBRANE COMPONENT OF TRANSPORTER-RELATED"/>
    <property type="match status" value="1"/>
</dbReference>
<evidence type="ECO:0000256" key="4">
    <source>
        <dbReference type="ARBA" id="ARBA00022989"/>
    </source>
</evidence>
<feature type="transmembrane region" description="Helical" evidence="7">
    <location>
        <begin position="343"/>
        <end position="367"/>
    </location>
</feature>
<accession>A0ABQ6GVM9</accession>
<feature type="transmembrane region" description="Helical" evidence="7">
    <location>
        <begin position="293"/>
        <end position="316"/>
    </location>
</feature>
<dbReference type="Proteomes" id="UP001157186">
    <property type="component" value="Unassembled WGS sequence"/>
</dbReference>
<feature type="domain" description="MacB-like periplasmic core" evidence="9">
    <location>
        <begin position="456"/>
        <end position="641"/>
    </location>
</feature>